<feature type="region of interest" description="Disordered" evidence="4">
    <location>
        <begin position="269"/>
        <end position="533"/>
    </location>
</feature>
<feature type="compositionally biased region" description="Basic residues" evidence="4">
    <location>
        <begin position="469"/>
        <end position="480"/>
    </location>
</feature>
<evidence type="ECO:0000259" key="5">
    <source>
        <dbReference type="PROSITE" id="PS50102"/>
    </source>
</evidence>
<dbReference type="Gramene" id="Pp3c12_15180V3.5">
    <property type="protein sequence ID" value="Pp3c12_15180V3.5"/>
    <property type="gene ID" value="Pp3c12_15180"/>
</dbReference>
<dbReference type="Proteomes" id="UP000006727">
    <property type="component" value="Chromosome 12"/>
</dbReference>
<dbReference type="InParanoid" id="A0A7I4ABP9"/>
<dbReference type="SMART" id="SM00360">
    <property type="entry name" value="RRM"/>
    <property type="match status" value="1"/>
</dbReference>
<dbReference type="InterPro" id="IPR012677">
    <property type="entry name" value="Nucleotide-bd_a/b_plait_sf"/>
</dbReference>
<organism evidence="6 7">
    <name type="scientific">Physcomitrium patens</name>
    <name type="common">Spreading-leaved earth moss</name>
    <name type="synonym">Physcomitrella patens</name>
    <dbReference type="NCBI Taxonomy" id="3218"/>
    <lineage>
        <taxon>Eukaryota</taxon>
        <taxon>Viridiplantae</taxon>
        <taxon>Streptophyta</taxon>
        <taxon>Embryophyta</taxon>
        <taxon>Bryophyta</taxon>
        <taxon>Bryophytina</taxon>
        <taxon>Bryopsida</taxon>
        <taxon>Funariidae</taxon>
        <taxon>Funariales</taxon>
        <taxon>Funariaceae</taxon>
        <taxon>Physcomitrium</taxon>
    </lineage>
</organism>
<evidence type="ECO:0000256" key="4">
    <source>
        <dbReference type="SAM" id="MobiDB-lite"/>
    </source>
</evidence>
<evidence type="ECO:0000256" key="3">
    <source>
        <dbReference type="PROSITE-ProRule" id="PRU00176"/>
    </source>
</evidence>
<dbReference type="EnsemblPlants" id="Pp3c12_15180V3.5">
    <property type="protein sequence ID" value="Pp3c12_15180V3.5"/>
    <property type="gene ID" value="Pp3c12_15180"/>
</dbReference>
<keyword evidence="7" id="KW-1185">Reference proteome</keyword>
<evidence type="ECO:0000313" key="7">
    <source>
        <dbReference type="Proteomes" id="UP000006727"/>
    </source>
</evidence>
<keyword evidence="3" id="KW-0694">RNA-binding</keyword>
<dbReference type="Pfam" id="PF00076">
    <property type="entry name" value="RRM_1"/>
    <property type="match status" value="1"/>
</dbReference>
<dbReference type="PROSITE" id="PS50102">
    <property type="entry name" value="RRM"/>
    <property type="match status" value="1"/>
</dbReference>
<gene>
    <name evidence="6" type="primary">LOC112289194</name>
</gene>
<feature type="domain" description="RRM" evidence="5">
    <location>
        <begin position="99"/>
        <end position="177"/>
    </location>
</feature>
<reference evidence="6" key="3">
    <citation type="submission" date="2020-12" db="UniProtKB">
        <authorList>
            <consortium name="EnsemblPlants"/>
        </authorList>
    </citation>
    <scope>IDENTIFICATION</scope>
</reference>
<feature type="compositionally biased region" description="Basic residues" evidence="4">
    <location>
        <begin position="501"/>
        <end position="513"/>
    </location>
</feature>
<dbReference type="GO" id="GO:0017069">
    <property type="term" value="F:snRNA binding"/>
    <property type="evidence" value="ECO:0000318"/>
    <property type="project" value="GO_Central"/>
</dbReference>
<dbReference type="SUPFAM" id="SSF54928">
    <property type="entry name" value="RNA-binding domain, RBD"/>
    <property type="match status" value="1"/>
</dbReference>
<feature type="compositionally biased region" description="Basic and acidic residues" evidence="4">
    <location>
        <begin position="269"/>
        <end position="298"/>
    </location>
</feature>
<feature type="compositionally biased region" description="Basic and acidic residues" evidence="4">
    <location>
        <begin position="376"/>
        <end position="468"/>
    </location>
</feature>
<feature type="compositionally biased region" description="Basic and acidic residues" evidence="4">
    <location>
        <begin position="481"/>
        <end position="493"/>
    </location>
</feature>
<sequence length="533" mass="62615">MSPLPTAPRLSWDLAFLSSPNPILRALKCEAHIRKKLVEMVNNVNGVFYATSYHPIQAGSIDGTDITAHDNGVYRALLASTTGLYDPLGDPNAKGDPYCSLFVGRLSTQTDEKSLHKAMSKFGRIKSLRLVRHIVTGASCGYAFVEFETEKEMYMAYEGAHLSKLDGASILVDYNRQQLMPGWIPRRLGGGLGGKKESGQLRFGGRDRPFRAPLRPIPHEELQKLGIPLPPEGHYMTRFQVPPLPQRMHSTTSEYDNRSKFSELRHHRVKDVGGREVNEHASNKGHGSESGEARERDWHRRRRVDHRDHDEAEQSRSYRKVMVEDRGQEEIPRESKYEGFEFESKRSNPKTFRDDQRTEDTHYGEEAIERKRRREPSHASHEYEEERRQNKRRQAEDSREHSAERSWRYDPQYRAKTNRSSDYHSEKSSEWREAESEQSRSRRDTERWDAHGRDLEPRNRWEEPSDHKKPSRHSEKKHRHSESTHQHRDRDQGYPEEDGIKRHRSHRKHKHRERSVEEKFDIEEMERRKSKDR</sequence>
<dbReference type="InterPro" id="IPR000504">
    <property type="entry name" value="RRM_dom"/>
</dbReference>
<proteinExistence type="predicted"/>
<dbReference type="InterPro" id="IPR035979">
    <property type="entry name" value="RBD_domain_sf"/>
</dbReference>
<evidence type="ECO:0000313" key="6">
    <source>
        <dbReference type="EnsemblPlants" id="Pp3c12_15180V3.5"/>
    </source>
</evidence>
<reference evidence="6 7" key="2">
    <citation type="journal article" date="2018" name="Plant J.">
        <title>The Physcomitrella patens chromosome-scale assembly reveals moss genome structure and evolution.</title>
        <authorList>
            <person name="Lang D."/>
            <person name="Ullrich K.K."/>
            <person name="Murat F."/>
            <person name="Fuchs J."/>
            <person name="Jenkins J."/>
            <person name="Haas F.B."/>
            <person name="Piednoel M."/>
            <person name="Gundlach H."/>
            <person name="Van Bel M."/>
            <person name="Meyberg R."/>
            <person name="Vives C."/>
            <person name="Morata J."/>
            <person name="Symeonidi A."/>
            <person name="Hiss M."/>
            <person name="Muchero W."/>
            <person name="Kamisugi Y."/>
            <person name="Saleh O."/>
            <person name="Blanc G."/>
            <person name="Decker E.L."/>
            <person name="van Gessel N."/>
            <person name="Grimwood J."/>
            <person name="Hayes R.D."/>
            <person name="Graham S.W."/>
            <person name="Gunter L.E."/>
            <person name="McDaniel S.F."/>
            <person name="Hoernstein S.N.W."/>
            <person name="Larsson A."/>
            <person name="Li F.W."/>
            <person name="Perroud P.F."/>
            <person name="Phillips J."/>
            <person name="Ranjan P."/>
            <person name="Rokshar D.S."/>
            <person name="Rothfels C.J."/>
            <person name="Schneider L."/>
            <person name="Shu S."/>
            <person name="Stevenson D.W."/>
            <person name="Thummler F."/>
            <person name="Tillich M."/>
            <person name="Villarreal Aguilar J.C."/>
            <person name="Widiez T."/>
            <person name="Wong G.K."/>
            <person name="Wymore A."/>
            <person name="Zhang Y."/>
            <person name="Zimmer A.D."/>
            <person name="Quatrano R.S."/>
            <person name="Mayer K.F.X."/>
            <person name="Goodstein D."/>
            <person name="Casacuberta J.M."/>
            <person name="Vandepoele K."/>
            <person name="Reski R."/>
            <person name="Cuming A.C."/>
            <person name="Tuskan G.A."/>
            <person name="Maumus F."/>
            <person name="Salse J."/>
            <person name="Schmutz J."/>
            <person name="Rensing S.A."/>
        </authorList>
    </citation>
    <scope>NUCLEOTIDE SEQUENCE [LARGE SCALE GENOMIC DNA]</scope>
    <source>
        <strain evidence="6 7">cv. Gransden 2004</strain>
    </source>
</reference>
<evidence type="ECO:0000256" key="1">
    <source>
        <dbReference type="ARBA" id="ARBA00004123"/>
    </source>
</evidence>
<dbReference type="GO" id="GO:0005634">
    <property type="term" value="C:nucleus"/>
    <property type="evidence" value="ECO:0007669"/>
    <property type="project" value="UniProtKB-SubCell"/>
</dbReference>
<dbReference type="InterPro" id="IPR051183">
    <property type="entry name" value="U1_U11-U12_snRNP_70-35kDa"/>
</dbReference>
<dbReference type="AlphaFoldDB" id="A0A7I4ABP9"/>
<dbReference type="GO" id="GO:0000398">
    <property type="term" value="P:mRNA splicing, via spliceosome"/>
    <property type="evidence" value="ECO:0000318"/>
    <property type="project" value="GO_Central"/>
</dbReference>
<reference evidence="6 7" key="1">
    <citation type="journal article" date="2008" name="Science">
        <title>The Physcomitrella genome reveals evolutionary insights into the conquest of land by plants.</title>
        <authorList>
            <person name="Rensing S."/>
            <person name="Lang D."/>
            <person name="Zimmer A."/>
            <person name="Terry A."/>
            <person name="Salamov A."/>
            <person name="Shapiro H."/>
            <person name="Nishiyama T."/>
            <person name="Perroud P.-F."/>
            <person name="Lindquist E."/>
            <person name="Kamisugi Y."/>
            <person name="Tanahashi T."/>
            <person name="Sakakibara K."/>
            <person name="Fujita T."/>
            <person name="Oishi K."/>
            <person name="Shin-I T."/>
            <person name="Kuroki Y."/>
            <person name="Toyoda A."/>
            <person name="Suzuki Y."/>
            <person name="Hashimoto A."/>
            <person name="Yamaguchi K."/>
            <person name="Sugano A."/>
            <person name="Kohara Y."/>
            <person name="Fujiyama A."/>
            <person name="Anterola A."/>
            <person name="Aoki S."/>
            <person name="Ashton N."/>
            <person name="Barbazuk W.B."/>
            <person name="Barker E."/>
            <person name="Bennetzen J."/>
            <person name="Bezanilla M."/>
            <person name="Blankenship R."/>
            <person name="Cho S.H."/>
            <person name="Dutcher S."/>
            <person name="Estelle M."/>
            <person name="Fawcett J.A."/>
            <person name="Gundlach H."/>
            <person name="Hanada K."/>
            <person name="Heyl A."/>
            <person name="Hicks K.A."/>
            <person name="Hugh J."/>
            <person name="Lohr M."/>
            <person name="Mayer K."/>
            <person name="Melkozernov A."/>
            <person name="Murata T."/>
            <person name="Nelson D."/>
            <person name="Pils B."/>
            <person name="Prigge M."/>
            <person name="Reiss B."/>
            <person name="Renner T."/>
            <person name="Rombauts S."/>
            <person name="Rushton P."/>
            <person name="Sanderfoot A."/>
            <person name="Schween G."/>
            <person name="Shiu S.-H."/>
            <person name="Stueber K."/>
            <person name="Theodoulou F.L."/>
            <person name="Tu H."/>
            <person name="Van de Peer Y."/>
            <person name="Verrier P.J."/>
            <person name="Waters E."/>
            <person name="Wood A."/>
            <person name="Yang L."/>
            <person name="Cove D."/>
            <person name="Cuming A."/>
            <person name="Hasebe M."/>
            <person name="Lucas S."/>
            <person name="Mishler D.B."/>
            <person name="Reski R."/>
            <person name="Grigoriev I."/>
            <person name="Quatrano R.S."/>
            <person name="Boore J.L."/>
        </authorList>
    </citation>
    <scope>NUCLEOTIDE SEQUENCE [LARGE SCALE GENOMIC DNA]</scope>
    <source>
        <strain evidence="6 7">cv. Gransden 2004</strain>
    </source>
</reference>
<dbReference type="FunFam" id="3.30.70.330:FF:000132">
    <property type="entry name" value="Small nuclear ribonucleoprotein U11/U12 subunit 35"/>
    <property type="match status" value="1"/>
</dbReference>
<feature type="region of interest" description="Disordered" evidence="4">
    <location>
        <begin position="244"/>
        <end position="263"/>
    </location>
</feature>
<dbReference type="OrthoDB" id="6159137at2759"/>
<dbReference type="OMA" id="IMYTCIS"/>
<dbReference type="GO" id="GO:1990904">
    <property type="term" value="C:ribonucleoprotein complex"/>
    <property type="evidence" value="ECO:0007669"/>
    <property type="project" value="UniProtKB-ARBA"/>
</dbReference>
<dbReference type="Gene3D" id="3.30.70.330">
    <property type="match status" value="1"/>
</dbReference>
<dbReference type="PANTHER" id="PTHR13952:SF6">
    <property type="entry name" value="U11_U12 SMALL NUCLEAR RIBONUCLEOPROTEIN 35 KDA PROTEIN"/>
    <property type="match status" value="1"/>
</dbReference>
<protein>
    <recommendedName>
        <fullName evidence="5">RRM domain-containing protein</fullName>
    </recommendedName>
</protein>
<keyword evidence="2" id="KW-0539">Nucleus</keyword>
<dbReference type="KEGG" id="ppp:112289194"/>
<feature type="compositionally biased region" description="Basic and acidic residues" evidence="4">
    <location>
        <begin position="305"/>
        <end position="369"/>
    </location>
</feature>
<dbReference type="EMBL" id="ABEU02000012">
    <property type="status" value="NOT_ANNOTATED_CDS"/>
    <property type="molecule type" value="Genomic_DNA"/>
</dbReference>
<comment type="subcellular location">
    <subcellularLocation>
        <location evidence="1">Nucleus</location>
    </subcellularLocation>
</comment>
<accession>A0A7I4ABP9</accession>
<dbReference type="PANTHER" id="PTHR13952">
    <property type="entry name" value="U1 SMALL NUCLEAR RIBONUCLEOPROTEIN 70 KD"/>
    <property type="match status" value="1"/>
</dbReference>
<evidence type="ECO:0000256" key="2">
    <source>
        <dbReference type="ARBA" id="ARBA00023242"/>
    </source>
</evidence>
<name>A0A7I4ABP9_PHYPA</name>
<dbReference type="GO" id="GO:0003729">
    <property type="term" value="F:mRNA binding"/>
    <property type="evidence" value="ECO:0000318"/>
    <property type="project" value="GO_Central"/>
</dbReference>